<protein>
    <submittedName>
        <fullName evidence="1">Uncharacterized protein</fullName>
    </submittedName>
</protein>
<comment type="caution">
    <text evidence="1">The sequence shown here is derived from an EMBL/GenBank/DDBJ whole genome shotgun (WGS) entry which is preliminary data.</text>
</comment>
<evidence type="ECO:0000313" key="1">
    <source>
        <dbReference type="EMBL" id="MPC50193.1"/>
    </source>
</evidence>
<dbReference type="Proteomes" id="UP000324222">
    <property type="component" value="Unassembled WGS sequence"/>
</dbReference>
<name>A0A5B7FYT6_PORTR</name>
<organism evidence="1 2">
    <name type="scientific">Portunus trituberculatus</name>
    <name type="common">Swimming crab</name>
    <name type="synonym">Neptunus trituberculatus</name>
    <dbReference type="NCBI Taxonomy" id="210409"/>
    <lineage>
        <taxon>Eukaryota</taxon>
        <taxon>Metazoa</taxon>
        <taxon>Ecdysozoa</taxon>
        <taxon>Arthropoda</taxon>
        <taxon>Crustacea</taxon>
        <taxon>Multicrustacea</taxon>
        <taxon>Malacostraca</taxon>
        <taxon>Eumalacostraca</taxon>
        <taxon>Eucarida</taxon>
        <taxon>Decapoda</taxon>
        <taxon>Pleocyemata</taxon>
        <taxon>Brachyura</taxon>
        <taxon>Eubrachyura</taxon>
        <taxon>Portunoidea</taxon>
        <taxon>Portunidae</taxon>
        <taxon>Portuninae</taxon>
        <taxon>Portunus</taxon>
    </lineage>
</organism>
<accession>A0A5B7FYT6</accession>
<reference evidence="1 2" key="1">
    <citation type="submission" date="2019-05" db="EMBL/GenBank/DDBJ databases">
        <title>Another draft genome of Portunus trituberculatus and its Hox gene families provides insights of decapod evolution.</title>
        <authorList>
            <person name="Jeong J.-H."/>
            <person name="Song I."/>
            <person name="Kim S."/>
            <person name="Choi T."/>
            <person name="Kim D."/>
            <person name="Ryu S."/>
            <person name="Kim W."/>
        </authorList>
    </citation>
    <scope>NUCLEOTIDE SEQUENCE [LARGE SCALE GENOMIC DNA]</scope>
    <source>
        <tissue evidence="1">Muscle</tissue>
    </source>
</reference>
<dbReference type="EMBL" id="VSRR010009335">
    <property type="protein sequence ID" value="MPC50193.1"/>
    <property type="molecule type" value="Genomic_DNA"/>
</dbReference>
<dbReference type="AlphaFoldDB" id="A0A5B7FYT6"/>
<sequence>MPLEARLLYCFISVKESQLCKPSYVTLSERNLESESTFNGNNLTAAEYALFLYRKYFTTSNNFHLTVPVQDTQRHSIQTMKTHFKMKKIEREQGWYLPYHHQQCLAKSLRHCKTDGHCSRSLSGTAQQT</sequence>
<evidence type="ECO:0000313" key="2">
    <source>
        <dbReference type="Proteomes" id="UP000324222"/>
    </source>
</evidence>
<keyword evidence="2" id="KW-1185">Reference proteome</keyword>
<proteinExistence type="predicted"/>
<gene>
    <name evidence="1" type="ORF">E2C01_044016</name>
</gene>